<dbReference type="CDD" id="cd06261">
    <property type="entry name" value="TM_PBP2"/>
    <property type="match status" value="1"/>
</dbReference>
<keyword evidence="7 9" id="KW-1133">Transmembrane helix</keyword>
<sequence>MSIQYQIVPYKKPWRWIGLGFSIFILFTVLQSVFFNDKWGWVVFRHCFFDPAILDGLLITLKLTFSAMVLSFIFGGVVAMMRLSSSWLVKSLAWGYIWLFRSLPLLVVLIILYNFSYLYESISLSIPFTHISYGHYKTVNVLDQFMTALIGLTIVQSAYTAEVIRGGIQAVDRGQVEASMALGLSWWHRTTRIIFPQAIRSILPAIINECINLSKGTAIVYVLAMPELFYTVQMIYNRNQDVIPLLMVAAVWYTVITSIFSVAQYAIERKIQQTSKVSMFNFKPFVLFKRTPPIHSALIREKS</sequence>
<evidence type="ECO:0000256" key="8">
    <source>
        <dbReference type="ARBA" id="ARBA00023136"/>
    </source>
</evidence>
<keyword evidence="3 9" id="KW-0813">Transport</keyword>
<dbReference type="InterPro" id="IPR010065">
    <property type="entry name" value="AA_ABC_transptr_permease_3TM"/>
</dbReference>
<dbReference type="Proteomes" id="UP000023785">
    <property type="component" value="Unassembled WGS sequence"/>
</dbReference>
<accession>V2UXF6</accession>
<feature type="transmembrane region" description="Helical" evidence="9">
    <location>
        <begin position="242"/>
        <end position="267"/>
    </location>
</feature>
<dbReference type="STRING" id="1392540.P256_00448"/>
<dbReference type="eggNOG" id="COG0765">
    <property type="taxonomic scope" value="Bacteria"/>
</dbReference>
<evidence type="ECO:0000313" key="12">
    <source>
        <dbReference type="Proteomes" id="UP000023785"/>
    </source>
</evidence>
<evidence type="ECO:0000256" key="7">
    <source>
        <dbReference type="ARBA" id="ARBA00022989"/>
    </source>
</evidence>
<evidence type="ECO:0000259" key="10">
    <source>
        <dbReference type="PROSITE" id="PS50928"/>
    </source>
</evidence>
<dbReference type="RefSeq" id="WP_023272051.1">
    <property type="nucleotide sequence ID" value="NZ_KI530712.1"/>
</dbReference>
<evidence type="ECO:0000256" key="1">
    <source>
        <dbReference type="ARBA" id="ARBA00004429"/>
    </source>
</evidence>
<name>V2UXF6_9GAMM</name>
<dbReference type="GO" id="GO:0022857">
    <property type="term" value="F:transmembrane transporter activity"/>
    <property type="evidence" value="ECO:0007669"/>
    <property type="project" value="InterPro"/>
</dbReference>
<dbReference type="NCBIfam" id="TIGR01726">
    <property type="entry name" value="HEQRo_perm_3TM"/>
    <property type="match status" value="1"/>
</dbReference>
<feature type="transmembrane region" description="Helical" evidence="9">
    <location>
        <begin position="93"/>
        <end position="115"/>
    </location>
</feature>
<dbReference type="PATRIC" id="fig|1392540.3.peg.438"/>
<dbReference type="InterPro" id="IPR043429">
    <property type="entry name" value="ArtM/GltK/GlnP/TcyL/YhdX-like"/>
</dbReference>
<keyword evidence="12" id="KW-1185">Reference proteome</keyword>
<feature type="domain" description="ABC transmembrane type-1" evidence="10">
    <location>
        <begin position="57"/>
        <end position="264"/>
    </location>
</feature>
<gene>
    <name evidence="11" type="ORF">P256_00448</name>
</gene>
<dbReference type="InterPro" id="IPR035906">
    <property type="entry name" value="MetI-like_sf"/>
</dbReference>
<dbReference type="HOGENOM" id="CLU_019602_1_2_6"/>
<dbReference type="InterPro" id="IPR000515">
    <property type="entry name" value="MetI-like"/>
</dbReference>
<dbReference type="PROSITE" id="PS50928">
    <property type="entry name" value="ABC_TM1"/>
    <property type="match status" value="1"/>
</dbReference>
<dbReference type="OrthoDB" id="9814550at2"/>
<keyword evidence="4" id="KW-1003">Cell membrane</keyword>
<dbReference type="SUPFAM" id="SSF161098">
    <property type="entry name" value="MetI-like"/>
    <property type="match status" value="1"/>
</dbReference>
<evidence type="ECO:0000256" key="4">
    <source>
        <dbReference type="ARBA" id="ARBA00022475"/>
    </source>
</evidence>
<reference evidence="11 12" key="1">
    <citation type="submission" date="2013-10" db="EMBL/GenBank/DDBJ databases">
        <title>The Genome Sequence of Acinetobacter nectaris CIP 110549.</title>
        <authorList>
            <consortium name="The Broad Institute Genomics Platform"/>
            <consortium name="The Broad Institute Genome Sequencing Center for Infectious Disease"/>
            <person name="Cerqueira G."/>
            <person name="Feldgarden M."/>
            <person name="Courvalin P."/>
            <person name="Grillot-Courvalin C."/>
            <person name="Clermont D."/>
            <person name="Rocha E."/>
            <person name="Yoon E.-J."/>
            <person name="Nemec A."/>
            <person name="Young S.K."/>
            <person name="Zeng Q."/>
            <person name="Gargeya S."/>
            <person name="Fitzgerald M."/>
            <person name="Abouelleil A."/>
            <person name="Alvarado L."/>
            <person name="Berlin A.M."/>
            <person name="Chapman S.B."/>
            <person name="Gainer-Dewar J."/>
            <person name="Goldberg J."/>
            <person name="Gnerre S."/>
            <person name="Griggs A."/>
            <person name="Gujja S."/>
            <person name="Hansen M."/>
            <person name="Howarth C."/>
            <person name="Imamovic A."/>
            <person name="Ireland A."/>
            <person name="Larimer J."/>
            <person name="McCowan C."/>
            <person name="Murphy C."/>
            <person name="Pearson M."/>
            <person name="Poon T.W."/>
            <person name="Priest M."/>
            <person name="Roberts A."/>
            <person name="Saif S."/>
            <person name="Shea T."/>
            <person name="Sykes S."/>
            <person name="Wortman J."/>
            <person name="Nusbaum C."/>
            <person name="Birren B."/>
        </authorList>
    </citation>
    <scope>NUCLEOTIDE SEQUENCE [LARGE SCALE GENOMIC DNA]</scope>
    <source>
        <strain evidence="11 12">CIP 110549</strain>
    </source>
</reference>
<evidence type="ECO:0000256" key="9">
    <source>
        <dbReference type="RuleBase" id="RU363032"/>
    </source>
</evidence>
<comment type="similarity">
    <text evidence="2">Belongs to the binding-protein-dependent transport system permease family. HisMQ subfamily.</text>
</comment>
<keyword evidence="5 9" id="KW-0812">Transmembrane</keyword>
<evidence type="ECO:0000313" key="11">
    <source>
        <dbReference type="EMBL" id="ESK40009.1"/>
    </source>
</evidence>
<protein>
    <recommendedName>
        <fullName evidence="10">ABC transmembrane type-1 domain-containing protein</fullName>
    </recommendedName>
</protein>
<comment type="caution">
    <text evidence="11">The sequence shown here is derived from an EMBL/GenBank/DDBJ whole genome shotgun (WGS) entry which is preliminary data.</text>
</comment>
<dbReference type="Gene3D" id="1.10.3720.10">
    <property type="entry name" value="MetI-like"/>
    <property type="match status" value="1"/>
</dbReference>
<comment type="subcellular location">
    <subcellularLocation>
        <location evidence="1">Cell inner membrane</location>
        <topology evidence="1">Multi-pass membrane protein</topology>
    </subcellularLocation>
    <subcellularLocation>
        <location evidence="9">Cell membrane</location>
        <topology evidence="9">Multi-pass membrane protein</topology>
    </subcellularLocation>
</comment>
<evidence type="ECO:0000256" key="2">
    <source>
        <dbReference type="ARBA" id="ARBA00010072"/>
    </source>
</evidence>
<organism evidence="11 12">
    <name type="scientific">Acinetobacter nectaris CIP 110549</name>
    <dbReference type="NCBI Taxonomy" id="1392540"/>
    <lineage>
        <taxon>Bacteria</taxon>
        <taxon>Pseudomonadati</taxon>
        <taxon>Pseudomonadota</taxon>
        <taxon>Gammaproteobacteria</taxon>
        <taxon>Moraxellales</taxon>
        <taxon>Moraxellaceae</taxon>
        <taxon>Acinetobacter</taxon>
    </lineage>
</organism>
<dbReference type="GO" id="GO:0043190">
    <property type="term" value="C:ATP-binding cassette (ABC) transporter complex"/>
    <property type="evidence" value="ECO:0007669"/>
    <property type="project" value="InterPro"/>
</dbReference>
<feature type="transmembrane region" description="Helical" evidence="9">
    <location>
        <begin position="218"/>
        <end position="236"/>
    </location>
</feature>
<dbReference type="PANTHER" id="PTHR30614:SF1">
    <property type="entry name" value="GLUTAMATE_ASPARTATE IMPORT PERMEASE PROTEIN GLTK"/>
    <property type="match status" value="1"/>
</dbReference>
<feature type="transmembrane region" description="Helical" evidence="9">
    <location>
        <begin position="56"/>
        <end position="81"/>
    </location>
</feature>
<proteinExistence type="inferred from homology"/>
<dbReference type="Pfam" id="PF00528">
    <property type="entry name" value="BPD_transp_1"/>
    <property type="match status" value="1"/>
</dbReference>
<feature type="transmembrane region" description="Helical" evidence="9">
    <location>
        <begin position="16"/>
        <end position="35"/>
    </location>
</feature>
<dbReference type="GO" id="GO:0006865">
    <property type="term" value="P:amino acid transport"/>
    <property type="evidence" value="ECO:0007669"/>
    <property type="project" value="UniProtKB-KW"/>
</dbReference>
<keyword evidence="6" id="KW-0029">Amino-acid transport</keyword>
<dbReference type="EMBL" id="AYER01000003">
    <property type="protein sequence ID" value="ESK40009.1"/>
    <property type="molecule type" value="Genomic_DNA"/>
</dbReference>
<keyword evidence="8 9" id="KW-0472">Membrane</keyword>
<evidence type="ECO:0000256" key="6">
    <source>
        <dbReference type="ARBA" id="ARBA00022970"/>
    </source>
</evidence>
<evidence type="ECO:0000256" key="5">
    <source>
        <dbReference type="ARBA" id="ARBA00022692"/>
    </source>
</evidence>
<dbReference type="PANTHER" id="PTHR30614">
    <property type="entry name" value="MEMBRANE COMPONENT OF AMINO ACID ABC TRANSPORTER"/>
    <property type="match status" value="1"/>
</dbReference>
<evidence type="ECO:0000256" key="3">
    <source>
        <dbReference type="ARBA" id="ARBA00022448"/>
    </source>
</evidence>
<dbReference type="AlphaFoldDB" id="V2UXF6"/>